<sequence>MLEDQVDLVPIAIKVDFVYHHAEPRVCDVNILASRWTFRCCRFLEFQRAPFRNSNKKNLSLIGLRLRFRSFSPVSFCLHSSRRVRPLARAPDPRPPRVTGRPGPAALR</sequence>
<evidence type="ECO:0000313" key="2">
    <source>
        <dbReference type="EMBL" id="KAG8070249.1"/>
    </source>
</evidence>
<feature type="compositionally biased region" description="Low complexity" evidence="1">
    <location>
        <begin position="97"/>
        <end position="108"/>
    </location>
</feature>
<dbReference type="Proteomes" id="UP000729402">
    <property type="component" value="Unassembled WGS sequence"/>
</dbReference>
<reference evidence="2" key="1">
    <citation type="journal article" date="2021" name="bioRxiv">
        <title>Whole Genome Assembly and Annotation of Northern Wild Rice, Zizania palustris L., Supports a Whole Genome Duplication in the Zizania Genus.</title>
        <authorList>
            <person name="Haas M."/>
            <person name="Kono T."/>
            <person name="Macchietto M."/>
            <person name="Millas R."/>
            <person name="McGilp L."/>
            <person name="Shao M."/>
            <person name="Duquette J."/>
            <person name="Hirsch C.N."/>
            <person name="Kimball J."/>
        </authorList>
    </citation>
    <scope>NUCLEOTIDE SEQUENCE</scope>
    <source>
        <tissue evidence="2">Fresh leaf tissue</tissue>
    </source>
</reference>
<protein>
    <submittedName>
        <fullName evidence="2">Uncharacterized protein</fullName>
    </submittedName>
</protein>
<comment type="caution">
    <text evidence="2">The sequence shown here is derived from an EMBL/GenBank/DDBJ whole genome shotgun (WGS) entry which is preliminary data.</text>
</comment>
<name>A0A8J5W2D7_ZIZPA</name>
<proteinExistence type="predicted"/>
<dbReference type="AlphaFoldDB" id="A0A8J5W2D7"/>
<keyword evidence="3" id="KW-1185">Reference proteome</keyword>
<evidence type="ECO:0000313" key="3">
    <source>
        <dbReference type="Proteomes" id="UP000729402"/>
    </source>
</evidence>
<accession>A0A8J5W2D7</accession>
<dbReference type="EMBL" id="JAAALK010000283">
    <property type="protein sequence ID" value="KAG8070249.1"/>
    <property type="molecule type" value="Genomic_DNA"/>
</dbReference>
<organism evidence="2 3">
    <name type="scientific">Zizania palustris</name>
    <name type="common">Northern wild rice</name>
    <dbReference type="NCBI Taxonomy" id="103762"/>
    <lineage>
        <taxon>Eukaryota</taxon>
        <taxon>Viridiplantae</taxon>
        <taxon>Streptophyta</taxon>
        <taxon>Embryophyta</taxon>
        <taxon>Tracheophyta</taxon>
        <taxon>Spermatophyta</taxon>
        <taxon>Magnoliopsida</taxon>
        <taxon>Liliopsida</taxon>
        <taxon>Poales</taxon>
        <taxon>Poaceae</taxon>
        <taxon>BOP clade</taxon>
        <taxon>Oryzoideae</taxon>
        <taxon>Oryzeae</taxon>
        <taxon>Zizaniinae</taxon>
        <taxon>Zizania</taxon>
    </lineage>
</organism>
<gene>
    <name evidence="2" type="ORF">GUJ93_ZPchr0006g44716</name>
</gene>
<feature type="region of interest" description="Disordered" evidence="1">
    <location>
        <begin position="86"/>
        <end position="108"/>
    </location>
</feature>
<reference evidence="2" key="2">
    <citation type="submission" date="2021-02" db="EMBL/GenBank/DDBJ databases">
        <authorList>
            <person name="Kimball J.A."/>
            <person name="Haas M.W."/>
            <person name="Macchietto M."/>
            <person name="Kono T."/>
            <person name="Duquette J."/>
            <person name="Shao M."/>
        </authorList>
    </citation>
    <scope>NUCLEOTIDE SEQUENCE</scope>
    <source>
        <tissue evidence="2">Fresh leaf tissue</tissue>
    </source>
</reference>
<evidence type="ECO:0000256" key="1">
    <source>
        <dbReference type="SAM" id="MobiDB-lite"/>
    </source>
</evidence>